<dbReference type="Pfam" id="PF00583">
    <property type="entry name" value="Acetyltransf_1"/>
    <property type="match status" value="1"/>
</dbReference>
<keyword evidence="3" id="KW-1185">Reference proteome</keyword>
<dbReference type="Gene3D" id="3.40.630.30">
    <property type="match status" value="1"/>
</dbReference>
<protein>
    <submittedName>
        <fullName evidence="2">GNAT family N-acetyltransferase</fullName>
    </submittedName>
</protein>
<dbReference type="InterPro" id="IPR016181">
    <property type="entry name" value="Acyl_CoA_acyltransferase"/>
</dbReference>
<sequence>MRIKDFNISHIDEARSIAAENYERERKVVPELPRIEVLPGLEHFAENNLGAVAFEGNHMIGFLGAYSPFEDAFGTTGVRGTFSPIHAHGVLHDFTGSERERIYSRLYQSAADKWVKAGILSHAIALYTHDKEAINSFFYNGFGIRCIDAIRSLENIPENMVNSELSQLSPVYREVSRNEWGLLIEQHNDLISHLGNSPAFLKYYTIDIDELYRRTTEGTRYFAVKIGADYVAYVKIDRTGENFATDVEGMMNICGAYCNPKYRGIGIYHNLLLYLMSSLKEEGYTRLGVDFESFNPNARGFWLKHFKAYTSSVVRRIDDRQIL</sequence>
<dbReference type="EMBL" id="JACEGA010000001">
    <property type="protein sequence ID" value="MBB2182470.1"/>
    <property type="molecule type" value="Genomic_DNA"/>
</dbReference>
<name>A0A839JYG9_9FIRM</name>
<dbReference type="RefSeq" id="WP_228352190.1">
    <property type="nucleotide sequence ID" value="NZ_JACEGA010000001.1"/>
</dbReference>
<organism evidence="2 3">
    <name type="scientific">Variimorphobacter saccharofermentans</name>
    <dbReference type="NCBI Taxonomy" id="2755051"/>
    <lineage>
        <taxon>Bacteria</taxon>
        <taxon>Bacillati</taxon>
        <taxon>Bacillota</taxon>
        <taxon>Clostridia</taxon>
        <taxon>Lachnospirales</taxon>
        <taxon>Lachnospiraceae</taxon>
        <taxon>Variimorphobacter</taxon>
    </lineage>
</organism>
<feature type="domain" description="N-acetyltransferase" evidence="1">
    <location>
        <begin position="170"/>
        <end position="323"/>
    </location>
</feature>
<evidence type="ECO:0000313" key="3">
    <source>
        <dbReference type="Proteomes" id="UP000574276"/>
    </source>
</evidence>
<evidence type="ECO:0000313" key="2">
    <source>
        <dbReference type="EMBL" id="MBB2182470.1"/>
    </source>
</evidence>
<reference evidence="2 3" key="1">
    <citation type="submission" date="2020-07" db="EMBL/GenBank/DDBJ databases">
        <title>Characterization and genome sequencing of isolate MD1, a novel member within the family Lachnospiraceae.</title>
        <authorList>
            <person name="Rettenmaier R."/>
            <person name="Di Bello L."/>
            <person name="Zinser C."/>
            <person name="Scheitz K."/>
            <person name="Liebl W."/>
            <person name="Zverlov V."/>
        </authorList>
    </citation>
    <scope>NUCLEOTIDE SEQUENCE [LARGE SCALE GENOMIC DNA]</scope>
    <source>
        <strain evidence="2 3">MD1</strain>
    </source>
</reference>
<dbReference type="PROSITE" id="PS51186">
    <property type="entry name" value="GNAT"/>
    <property type="match status" value="1"/>
</dbReference>
<dbReference type="Proteomes" id="UP000574276">
    <property type="component" value="Unassembled WGS sequence"/>
</dbReference>
<evidence type="ECO:0000259" key="1">
    <source>
        <dbReference type="PROSITE" id="PS51186"/>
    </source>
</evidence>
<proteinExistence type="predicted"/>
<gene>
    <name evidence="2" type="ORF">H0486_06220</name>
</gene>
<comment type="caution">
    <text evidence="2">The sequence shown here is derived from an EMBL/GenBank/DDBJ whole genome shotgun (WGS) entry which is preliminary data.</text>
</comment>
<dbReference type="AlphaFoldDB" id="A0A839JYG9"/>
<accession>A0A839JYG9</accession>
<dbReference type="InterPro" id="IPR000182">
    <property type="entry name" value="GNAT_dom"/>
</dbReference>
<dbReference type="GO" id="GO:0016747">
    <property type="term" value="F:acyltransferase activity, transferring groups other than amino-acyl groups"/>
    <property type="evidence" value="ECO:0007669"/>
    <property type="project" value="InterPro"/>
</dbReference>
<keyword evidence="2" id="KW-0808">Transferase</keyword>
<dbReference type="SUPFAM" id="SSF55729">
    <property type="entry name" value="Acyl-CoA N-acyltransferases (Nat)"/>
    <property type="match status" value="1"/>
</dbReference>